<dbReference type="Gene3D" id="3.90.180.10">
    <property type="entry name" value="Medium-chain alcohol dehydrogenases, catalytic domain"/>
    <property type="match status" value="1"/>
</dbReference>
<comment type="catalytic activity">
    <reaction evidence="3">
        <text>a secondary alcohol + NAD(+) = a ketone + NADH + H(+)</text>
        <dbReference type="Rhea" id="RHEA:10740"/>
        <dbReference type="ChEBI" id="CHEBI:15378"/>
        <dbReference type="ChEBI" id="CHEBI:17087"/>
        <dbReference type="ChEBI" id="CHEBI:35681"/>
        <dbReference type="ChEBI" id="CHEBI:57540"/>
        <dbReference type="ChEBI" id="CHEBI:57945"/>
        <dbReference type="EC" id="1.1.1.1"/>
    </reaction>
</comment>
<comment type="catalytic activity">
    <reaction evidence="4">
        <text>a primary alcohol + NAD(+) = an aldehyde + NADH + H(+)</text>
        <dbReference type="Rhea" id="RHEA:10736"/>
        <dbReference type="ChEBI" id="CHEBI:15378"/>
        <dbReference type="ChEBI" id="CHEBI:15734"/>
        <dbReference type="ChEBI" id="CHEBI:17478"/>
        <dbReference type="ChEBI" id="CHEBI:57540"/>
        <dbReference type="ChEBI" id="CHEBI:57945"/>
        <dbReference type="EC" id="1.1.1.1"/>
    </reaction>
</comment>
<name>A0A1D1ZHH3_9ARAE</name>
<dbReference type="GO" id="GO:0005829">
    <property type="term" value="C:cytosol"/>
    <property type="evidence" value="ECO:0007669"/>
    <property type="project" value="TreeGrafter"/>
</dbReference>
<dbReference type="Gene3D" id="3.40.50.720">
    <property type="entry name" value="NAD(P)-binding Rossmann-like Domain"/>
    <property type="match status" value="1"/>
</dbReference>
<dbReference type="GO" id="GO:0008270">
    <property type="term" value="F:zinc ion binding"/>
    <property type="evidence" value="ECO:0007669"/>
    <property type="project" value="TreeGrafter"/>
</dbReference>
<sequence length="162" mass="18429">MPWHLFPHQIRIRVEFAISCKKLASAEMAGGGVDQSIQCTGNINAMTSAFECVHDGWGVAVLVGAPNKDAVSMTKPLNKLNERTHKGTIFWNYKPQTDLPFFVDTYMKMELDVEKFITHRISFSEMNKAFDYMLKEVFVVLLGWMIKPATWGMLSERDAMFG</sequence>
<keyword evidence="2" id="KW-0862">Zinc</keyword>
<dbReference type="PANTHER" id="PTHR43880:SF35">
    <property type="entry name" value="ALCOHOL DEHYDROGENASE 1-LIKE"/>
    <property type="match status" value="1"/>
</dbReference>
<dbReference type="SUPFAM" id="SSF51735">
    <property type="entry name" value="NAD(P)-binding Rossmann-fold domains"/>
    <property type="match status" value="1"/>
</dbReference>
<dbReference type="EMBL" id="GDJX01001490">
    <property type="protein sequence ID" value="JAT66446.1"/>
    <property type="molecule type" value="Transcribed_RNA"/>
</dbReference>
<dbReference type="AlphaFoldDB" id="A0A1D1ZHH3"/>
<evidence type="ECO:0000256" key="4">
    <source>
        <dbReference type="ARBA" id="ARBA00049243"/>
    </source>
</evidence>
<evidence type="ECO:0000313" key="5">
    <source>
        <dbReference type="EMBL" id="JAT66446.1"/>
    </source>
</evidence>
<dbReference type="GO" id="GO:0004022">
    <property type="term" value="F:alcohol dehydrogenase (NAD+) activity"/>
    <property type="evidence" value="ECO:0007669"/>
    <property type="project" value="UniProtKB-EC"/>
</dbReference>
<accession>A0A1D1ZHH3</accession>
<gene>
    <name evidence="5" type="primary">ADH1_4</name>
    <name evidence="5" type="ORF">g.49621</name>
</gene>
<evidence type="ECO:0000256" key="1">
    <source>
        <dbReference type="ARBA" id="ARBA00022723"/>
    </source>
</evidence>
<organism evidence="5">
    <name type="scientific">Anthurium amnicola</name>
    <dbReference type="NCBI Taxonomy" id="1678845"/>
    <lineage>
        <taxon>Eukaryota</taxon>
        <taxon>Viridiplantae</taxon>
        <taxon>Streptophyta</taxon>
        <taxon>Embryophyta</taxon>
        <taxon>Tracheophyta</taxon>
        <taxon>Spermatophyta</taxon>
        <taxon>Magnoliopsida</taxon>
        <taxon>Liliopsida</taxon>
        <taxon>Araceae</taxon>
        <taxon>Pothoideae</taxon>
        <taxon>Potheae</taxon>
        <taxon>Anthurium</taxon>
    </lineage>
</organism>
<evidence type="ECO:0000256" key="3">
    <source>
        <dbReference type="ARBA" id="ARBA00049164"/>
    </source>
</evidence>
<reference evidence="5" key="1">
    <citation type="submission" date="2015-07" db="EMBL/GenBank/DDBJ databases">
        <title>Transcriptome Assembly of Anthurium amnicola.</title>
        <authorList>
            <person name="Suzuki J."/>
        </authorList>
    </citation>
    <scope>NUCLEOTIDE SEQUENCE</scope>
</reference>
<protein>
    <submittedName>
        <fullName evidence="5">Alcohol dehydrogenase 1</fullName>
    </submittedName>
</protein>
<dbReference type="PANTHER" id="PTHR43880">
    <property type="entry name" value="ALCOHOL DEHYDROGENASE"/>
    <property type="match status" value="1"/>
</dbReference>
<dbReference type="InterPro" id="IPR036291">
    <property type="entry name" value="NAD(P)-bd_dom_sf"/>
</dbReference>
<dbReference type="GO" id="GO:0046294">
    <property type="term" value="P:formaldehyde catabolic process"/>
    <property type="evidence" value="ECO:0007669"/>
    <property type="project" value="TreeGrafter"/>
</dbReference>
<keyword evidence="1" id="KW-0479">Metal-binding</keyword>
<dbReference type="GO" id="GO:0051903">
    <property type="term" value="F:S-(hydroxymethyl)glutathione dehydrogenase [NAD(P)+] activity"/>
    <property type="evidence" value="ECO:0007669"/>
    <property type="project" value="TreeGrafter"/>
</dbReference>
<proteinExistence type="predicted"/>
<evidence type="ECO:0000256" key="2">
    <source>
        <dbReference type="ARBA" id="ARBA00022833"/>
    </source>
</evidence>